<protein>
    <submittedName>
        <fullName evidence="1">Uncharacterized protein</fullName>
    </submittedName>
</protein>
<evidence type="ECO:0000313" key="1">
    <source>
        <dbReference type="EMBL" id="MFD1217262.1"/>
    </source>
</evidence>
<proteinExistence type="predicted"/>
<sequence>MRNLFKYLPLEWRRRDAYCTPRGPSFSSSPETTLVLGGSRLNLRAPRHRPLRRSVKQTRILPGHDVLIDPRLSRYGQGVMANSHWGINCVLRRLWAFYGPWMSGCKGELILSVSVIGRFDEHRFENLSFFNPRAFEVVLMRYLNERYGHHNWENELAHIPRFHGPVDWQRHSHLPVPSASFKISRGADPEKLIRPEHVFVFPITEEHFVEVCFERRYHSFDSEHRPTFDISPIEKLQEDIFNSITLELGPETQAKVDKVKAEVGNMQLCKEFAPLKWPTNIYPPETSAAPEGQNALQAGG</sequence>
<name>A0ABW3UA16_9GAMM</name>
<evidence type="ECO:0000313" key="2">
    <source>
        <dbReference type="Proteomes" id="UP001597264"/>
    </source>
</evidence>
<gene>
    <name evidence="1" type="ORF">ACFQ2X_11685</name>
</gene>
<dbReference type="Proteomes" id="UP001597264">
    <property type="component" value="Unassembled WGS sequence"/>
</dbReference>
<dbReference type="RefSeq" id="WP_230435880.1">
    <property type="nucleotide sequence ID" value="NZ_CP087715.1"/>
</dbReference>
<keyword evidence="2" id="KW-1185">Reference proteome</keyword>
<organism evidence="1 2">
    <name type="scientific">Microbulbifer celer</name>
    <dbReference type="NCBI Taxonomy" id="435905"/>
    <lineage>
        <taxon>Bacteria</taxon>
        <taxon>Pseudomonadati</taxon>
        <taxon>Pseudomonadota</taxon>
        <taxon>Gammaproteobacteria</taxon>
        <taxon>Cellvibrionales</taxon>
        <taxon>Microbulbiferaceae</taxon>
        <taxon>Microbulbifer</taxon>
    </lineage>
</organism>
<accession>A0ABW3UA16</accession>
<comment type="caution">
    <text evidence="1">The sequence shown here is derived from an EMBL/GenBank/DDBJ whole genome shotgun (WGS) entry which is preliminary data.</text>
</comment>
<dbReference type="EMBL" id="JBHTLR010000013">
    <property type="protein sequence ID" value="MFD1217262.1"/>
    <property type="molecule type" value="Genomic_DNA"/>
</dbReference>
<reference evidence="2" key="1">
    <citation type="journal article" date="2019" name="Int. J. Syst. Evol. Microbiol.">
        <title>The Global Catalogue of Microorganisms (GCM) 10K type strain sequencing project: providing services to taxonomists for standard genome sequencing and annotation.</title>
        <authorList>
            <consortium name="The Broad Institute Genomics Platform"/>
            <consortium name="The Broad Institute Genome Sequencing Center for Infectious Disease"/>
            <person name="Wu L."/>
            <person name="Ma J."/>
        </authorList>
    </citation>
    <scope>NUCLEOTIDE SEQUENCE [LARGE SCALE GENOMIC DNA]</scope>
    <source>
        <strain evidence="2">CCUG 54356</strain>
    </source>
</reference>